<dbReference type="InterPro" id="IPR041916">
    <property type="entry name" value="Anti_sigma_zinc_sf"/>
</dbReference>
<feature type="domain" description="Putative zinc-finger" evidence="1">
    <location>
        <begin position="9"/>
        <end position="38"/>
    </location>
</feature>
<sequence length="180" mass="19105">MSPPHVSDDRLLEYVLGDLSEGDRAEVDVHVRNCSSCRVRLLPALQLVETYRGAPGPEAPMGVLVELLNRQSEARRSARPSRRPLADSQMLRTPSVGSAAATLAAAALVFASGLWIGRQSVPSGGAARTSPDVRMSLETTSHLSMPLPPQIPFEAAPPLEPVLHVGSGHAEEAGRSDVSM</sequence>
<dbReference type="AlphaFoldDB" id="A0A956NEF4"/>
<proteinExistence type="predicted"/>
<comment type="caution">
    <text evidence="2">The sequence shown here is derived from an EMBL/GenBank/DDBJ whole genome shotgun (WGS) entry which is preliminary data.</text>
</comment>
<dbReference type="Pfam" id="PF13490">
    <property type="entry name" value="zf-HC2"/>
    <property type="match status" value="1"/>
</dbReference>
<evidence type="ECO:0000259" key="1">
    <source>
        <dbReference type="Pfam" id="PF13490"/>
    </source>
</evidence>
<gene>
    <name evidence="2" type="ORF">KDA27_11000</name>
</gene>
<dbReference type="EMBL" id="JAGQHS010000049">
    <property type="protein sequence ID" value="MCA9756318.1"/>
    <property type="molecule type" value="Genomic_DNA"/>
</dbReference>
<accession>A0A956NEF4</accession>
<reference evidence="2" key="1">
    <citation type="submission" date="2020-04" db="EMBL/GenBank/DDBJ databases">
        <authorList>
            <person name="Zhang T."/>
        </authorList>
    </citation>
    <scope>NUCLEOTIDE SEQUENCE</scope>
    <source>
        <strain evidence="2">HKST-UBA02</strain>
    </source>
</reference>
<reference evidence="2" key="2">
    <citation type="journal article" date="2021" name="Microbiome">
        <title>Successional dynamics and alternative stable states in a saline activated sludge microbial community over 9 years.</title>
        <authorList>
            <person name="Wang Y."/>
            <person name="Ye J."/>
            <person name="Ju F."/>
            <person name="Liu L."/>
            <person name="Boyd J.A."/>
            <person name="Deng Y."/>
            <person name="Parks D.H."/>
            <person name="Jiang X."/>
            <person name="Yin X."/>
            <person name="Woodcroft B.J."/>
            <person name="Tyson G.W."/>
            <person name="Hugenholtz P."/>
            <person name="Polz M.F."/>
            <person name="Zhang T."/>
        </authorList>
    </citation>
    <scope>NUCLEOTIDE SEQUENCE</scope>
    <source>
        <strain evidence="2">HKST-UBA02</strain>
    </source>
</reference>
<protein>
    <submittedName>
        <fullName evidence="2">Zf-HC2 domain-containing protein</fullName>
    </submittedName>
</protein>
<dbReference type="Proteomes" id="UP000739538">
    <property type="component" value="Unassembled WGS sequence"/>
</dbReference>
<evidence type="ECO:0000313" key="2">
    <source>
        <dbReference type="EMBL" id="MCA9756318.1"/>
    </source>
</evidence>
<organism evidence="2 3">
    <name type="scientific">Eiseniibacteriota bacterium</name>
    <dbReference type="NCBI Taxonomy" id="2212470"/>
    <lineage>
        <taxon>Bacteria</taxon>
        <taxon>Candidatus Eiseniibacteriota</taxon>
    </lineage>
</organism>
<dbReference type="Gene3D" id="1.10.10.1320">
    <property type="entry name" value="Anti-sigma factor, zinc-finger domain"/>
    <property type="match status" value="1"/>
</dbReference>
<dbReference type="InterPro" id="IPR027383">
    <property type="entry name" value="Znf_put"/>
</dbReference>
<evidence type="ECO:0000313" key="3">
    <source>
        <dbReference type="Proteomes" id="UP000739538"/>
    </source>
</evidence>
<name>A0A956NEF4_UNCEI</name>